<dbReference type="PANTHER" id="PTHR37691">
    <property type="entry name" value="BLR3518 PROTEIN"/>
    <property type="match status" value="1"/>
</dbReference>
<evidence type="ECO:0000256" key="1">
    <source>
        <dbReference type="SAM" id="SignalP"/>
    </source>
</evidence>
<keyword evidence="3" id="KW-1185">Reference proteome</keyword>
<feature type="signal peptide" evidence="1">
    <location>
        <begin position="1"/>
        <end position="22"/>
    </location>
</feature>
<accession>A0ABS3SSD1</accession>
<dbReference type="InterPro" id="IPR027396">
    <property type="entry name" value="DsrEFH-like"/>
</dbReference>
<dbReference type="RefSeq" id="WP_208233723.1">
    <property type="nucleotide sequence ID" value="NZ_JAGEVG010000010.1"/>
</dbReference>
<evidence type="ECO:0000313" key="2">
    <source>
        <dbReference type="EMBL" id="MBO3098598.1"/>
    </source>
</evidence>
<protein>
    <submittedName>
        <fullName evidence="2">DsrE family protein</fullName>
    </submittedName>
</protein>
<dbReference type="PANTHER" id="PTHR37691:SF1">
    <property type="entry name" value="BLR3518 PROTEIN"/>
    <property type="match status" value="1"/>
</dbReference>
<keyword evidence="1" id="KW-0732">Signal</keyword>
<reference evidence="2 3" key="1">
    <citation type="submission" date="2021-03" db="EMBL/GenBank/DDBJ databases">
        <title>Gelidibacter sp. nov., isolated from costal sediment.</title>
        <authorList>
            <person name="Lun K.-Y."/>
        </authorList>
    </citation>
    <scope>NUCLEOTIDE SEQUENCE [LARGE SCALE GENOMIC DNA]</scope>
    <source>
        <strain evidence="2 3">DF109</strain>
    </source>
</reference>
<dbReference type="Proteomes" id="UP000681315">
    <property type="component" value="Unassembled WGS sequence"/>
</dbReference>
<evidence type="ECO:0000313" key="3">
    <source>
        <dbReference type="Proteomes" id="UP000681315"/>
    </source>
</evidence>
<dbReference type="Gene3D" id="3.40.1260.10">
    <property type="entry name" value="DsrEFH-like"/>
    <property type="match status" value="1"/>
</dbReference>
<dbReference type="InterPro" id="IPR003787">
    <property type="entry name" value="Sulphur_relay_DsrE/F-like"/>
</dbReference>
<dbReference type="SUPFAM" id="SSF75169">
    <property type="entry name" value="DsrEFH-like"/>
    <property type="match status" value="1"/>
</dbReference>
<comment type="caution">
    <text evidence="2">The sequence shown here is derived from an EMBL/GenBank/DDBJ whole genome shotgun (WGS) entry which is preliminary data.</text>
</comment>
<dbReference type="Pfam" id="PF02635">
    <property type="entry name" value="DsrE"/>
    <property type="match status" value="1"/>
</dbReference>
<name>A0ABS3SSD1_9FLAO</name>
<sequence>MKTTLKLLVVLMALSFQNTLNAQDWETPIIEGYGKIVHYDEALNKPDPTKEYKIIFHIKDGKERENVNEGLWKIARLINLMGSYKVSQENLKIVAIISGTATPFVVTDREHQKREQRINPNLDLLSKLKQHNVKILVCGQALGKHKIDPAKDLNPYIEITTSSLVALPSYQMEGYVPMF</sequence>
<proteinExistence type="predicted"/>
<organism evidence="2 3">
    <name type="scientific">Gelidibacter pelagius</name>
    <dbReference type="NCBI Taxonomy" id="2819985"/>
    <lineage>
        <taxon>Bacteria</taxon>
        <taxon>Pseudomonadati</taxon>
        <taxon>Bacteroidota</taxon>
        <taxon>Flavobacteriia</taxon>
        <taxon>Flavobacteriales</taxon>
        <taxon>Flavobacteriaceae</taxon>
        <taxon>Gelidibacter</taxon>
    </lineage>
</organism>
<feature type="chain" id="PRO_5046699602" evidence="1">
    <location>
        <begin position="23"/>
        <end position="179"/>
    </location>
</feature>
<gene>
    <name evidence="2" type="ORF">J4051_09985</name>
</gene>
<dbReference type="EMBL" id="JAGEVG010000010">
    <property type="protein sequence ID" value="MBO3098598.1"/>
    <property type="molecule type" value="Genomic_DNA"/>
</dbReference>